<dbReference type="InterPro" id="IPR013783">
    <property type="entry name" value="Ig-like_fold"/>
</dbReference>
<evidence type="ECO:0008006" key="3">
    <source>
        <dbReference type="Google" id="ProtNLM"/>
    </source>
</evidence>
<evidence type="ECO:0000313" key="2">
    <source>
        <dbReference type="Proteomes" id="UP000615760"/>
    </source>
</evidence>
<gene>
    <name evidence="1" type="ORF">GCM10007424_19430</name>
</gene>
<sequence>MPQSESKPYSKATPQLTLLTNTKQFTAGNPINLKFKGVKIEGTTLLLKSSYATLLVEPQVKCDTISFTTPEFFNRKTGTVSWSVIVYNKPQLKGTFEIIPQQETARIENYLGPRSTPVGDGHYTMMVAIPEDKYGNPMPDSTATTISNQFLGRISNYNLPTEHFISWKRLYAPEKSGKMLTSVTCQNAETKETETDIFPAPPVPFTISYTRNHAFADGNQLTTFKTSTLRDKFNNIVSDGTMVYFVVTTEKGTKLKSFGATVYGMAEAKFPAPEHEATYTVKAYVTGMAESKSISINYKAVPAVIPYSFDTDKRIITVGEVTSFMGQIAPEGTTVTASLYAADKHIATLTEYTEKGFVTFKLPKEEYPEKKYRLEISAFGKTIEGEIEPNEGVKKKQINVNGEE</sequence>
<dbReference type="Gene3D" id="2.60.40.10">
    <property type="entry name" value="Immunoglobulins"/>
    <property type="match status" value="1"/>
</dbReference>
<reference evidence="2" key="1">
    <citation type="journal article" date="2019" name="Int. J. Syst. Evol. Microbiol.">
        <title>The Global Catalogue of Microorganisms (GCM) 10K type strain sequencing project: providing services to taxonomists for standard genome sequencing and annotation.</title>
        <authorList>
            <consortium name="The Broad Institute Genomics Platform"/>
            <consortium name="The Broad Institute Genome Sequencing Center for Infectious Disease"/>
            <person name="Wu L."/>
            <person name="Ma J."/>
        </authorList>
    </citation>
    <scope>NUCLEOTIDE SEQUENCE [LARGE SCALE GENOMIC DNA]</scope>
    <source>
        <strain evidence="2">CGMCC 1.15461</strain>
    </source>
</reference>
<dbReference type="EMBL" id="BMJE01000004">
    <property type="protein sequence ID" value="GGB79382.1"/>
    <property type="molecule type" value="Genomic_DNA"/>
</dbReference>
<proteinExistence type="predicted"/>
<dbReference type="Proteomes" id="UP000615760">
    <property type="component" value="Unassembled WGS sequence"/>
</dbReference>
<keyword evidence="2" id="KW-1185">Reference proteome</keyword>
<name>A0ABQ1K026_9FLAO</name>
<comment type="caution">
    <text evidence="1">The sequence shown here is derived from an EMBL/GenBank/DDBJ whole genome shotgun (WGS) entry which is preliminary data.</text>
</comment>
<protein>
    <recommendedName>
        <fullName evidence="3">Macroglobulin domain-containing protein</fullName>
    </recommendedName>
</protein>
<accession>A0ABQ1K026</accession>
<organism evidence="1 2">
    <name type="scientific">Flavobacterium suaedae</name>
    <dbReference type="NCBI Taxonomy" id="1767027"/>
    <lineage>
        <taxon>Bacteria</taxon>
        <taxon>Pseudomonadati</taxon>
        <taxon>Bacteroidota</taxon>
        <taxon>Flavobacteriia</taxon>
        <taxon>Flavobacteriales</taxon>
        <taxon>Flavobacteriaceae</taxon>
        <taxon>Flavobacterium</taxon>
    </lineage>
</organism>
<evidence type="ECO:0000313" key="1">
    <source>
        <dbReference type="EMBL" id="GGB79382.1"/>
    </source>
</evidence>